<accession>A0A7L7L780</accession>
<reference evidence="1 2" key="1">
    <citation type="submission" date="2020-06" db="EMBL/GenBank/DDBJ databases">
        <authorList>
            <person name="Hwang Y.J."/>
        </authorList>
    </citation>
    <scope>NUCLEOTIDE SEQUENCE [LARGE SCALE GENOMIC DNA]</scope>
    <source>
        <strain evidence="1 2">KUDC8001</strain>
    </source>
</reference>
<reference evidence="1 2" key="2">
    <citation type="submission" date="2020-08" db="EMBL/GenBank/DDBJ databases">
        <title>Adhaeribacter dokdonensis sp. nov., isolated from the rhizosphere of Elymus tsukushiensis, a plant native to the Dokdo Islands, Republic of Korea.</title>
        <authorList>
            <person name="Ghim S.Y."/>
        </authorList>
    </citation>
    <scope>NUCLEOTIDE SEQUENCE [LARGE SCALE GENOMIC DNA]</scope>
    <source>
        <strain evidence="1 2">KUDC8001</strain>
    </source>
</reference>
<dbReference type="Proteomes" id="UP000514509">
    <property type="component" value="Chromosome"/>
</dbReference>
<dbReference type="RefSeq" id="WP_182415397.1">
    <property type="nucleotide sequence ID" value="NZ_CP055153.1"/>
</dbReference>
<organism evidence="1 2">
    <name type="scientific">Adhaeribacter radiodurans</name>
    <dbReference type="NCBI Taxonomy" id="2745197"/>
    <lineage>
        <taxon>Bacteria</taxon>
        <taxon>Pseudomonadati</taxon>
        <taxon>Bacteroidota</taxon>
        <taxon>Cytophagia</taxon>
        <taxon>Cytophagales</taxon>
        <taxon>Hymenobacteraceae</taxon>
        <taxon>Adhaeribacter</taxon>
    </lineage>
</organism>
<gene>
    <name evidence="1" type="ORF">HUW48_09225</name>
</gene>
<dbReference type="GO" id="GO:0003677">
    <property type="term" value="F:DNA binding"/>
    <property type="evidence" value="ECO:0007669"/>
    <property type="project" value="InterPro"/>
</dbReference>
<dbReference type="Gene3D" id="3.30.70.1290">
    <property type="entry name" value="Transposase IS200-like"/>
    <property type="match status" value="1"/>
</dbReference>
<dbReference type="GO" id="GO:0004803">
    <property type="term" value="F:transposase activity"/>
    <property type="evidence" value="ECO:0007669"/>
    <property type="project" value="InterPro"/>
</dbReference>
<sequence>MAYAITTNRNPKAKGLFLKKLIPLKSGALPASGEMKLNPFGQIAYKEWLETPTVRPNVALDVFVIMPNHLHGILIIRKGELHSPLLPPPDLPLPVSDVPVMHDPPDITYATNSGE</sequence>
<dbReference type="GO" id="GO:0006313">
    <property type="term" value="P:DNA transposition"/>
    <property type="evidence" value="ECO:0007669"/>
    <property type="project" value="InterPro"/>
</dbReference>
<dbReference type="AlphaFoldDB" id="A0A7L7L780"/>
<evidence type="ECO:0000313" key="1">
    <source>
        <dbReference type="EMBL" id="QMU28209.1"/>
    </source>
</evidence>
<evidence type="ECO:0000313" key="2">
    <source>
        <dbReference type="Proteomes" id="UP000514509"/>
    </source>
</evidence>
<dbReference type="EMBL" id="CP055153">
    <property type="protein sequence ID" value="QMU28209.1"/>
    <property type="molecule type" value="Genomic_DNA"/>
</dbReference>
<evidence type="ECO:0008006" key="3">
    <source>
        <dbReference type="Google" id="ProtNLM"/>
    </source>
</evidence>
<proteinExistence type="predicted"/>
<keyword evidence="2" id="KW-1185">Reference proteome</keyword>
<name>A0A7L7L780_9BACT</name>
<protein>
    <recommendedName>
        <fullName evidence="3">Transposase</fullName>
    </recommendedName>
</protein>
<dbReference type="KEGG" id="add:HUW48_09225"/>
<dbReference type="InterPro" id="IPR036515">
    <property type="entry name" value="Transposase_17_sf"/>
</dbReference>